<evidence type="ECO:0000313" key="2">
    <source>
        <dbReference type="EMBL" id="TMQ69870.1"/>
    </source>
</evidence>
<dbReference type="InterPro" id="IPR007456">
    <property type="entry name" value="Smg"/>
</dbReference>
<evidence type="ECO:0000313" key="3">
    <source>
        <dbReference type="Proteomes" id="UP000319836"/>
    </source>
</evidence>
<dbReference type="Proteomes" id="UP000319836">
    <property type="component" value="Unassembled WGS sequence"/>
</dbReference>
<evidence type="ECO:0000256" key="1">
    <source>
        <dbReference type="SAM" id="MobiDB-lite"/>
    </source>
</evidence>
<proteinExistence type="predicted"/>
<reference evidence="2 3" key="1">
    <citation type="journal article" date="2019" name="Nat. Microbiol.">
        <title>Mediterranean grassland soil C-N compound turnover is dependent on rainfall and depth, and is mediated by genomically divergent microorganisms.</title>
        <authorList>
            <person name="Diamond S."/>
            <person name="Andeer P.F."/>
            <person name="Li Z."/>
            <person name="Crits-Christoph A."/>
            <person name="Burstein D."/>
            <person name="Anantharaman K."/>
            <person name="Lane K.R."/>
            <person name="Thomas B.C."/>
            <person name="Pan C."/>
            <person name="Northen T.R."/>
            <person name="Banfield J.F."/>
        </authorList>
    </citation>
    <scope>NUCLEOTIDE SEQUENCE [LARGE SCALE GENOMIC DNA]</scope>
    <source>
        <strain evidence="2">WS_10</strain>
    </source>
</reference>
<accession>A0A538U1V4</accession>
<gene>
    <name evidence="2" type="ORF">E6K80_10330</name>
</gene>
<comment type="caution">
    <text evidence="2">The sequence shown here is derived from an EMBL/GenBank/DDBJ whole genome shotgun (WGS) entry which is preliminary data.</text>
</comment>
<sequence>MSHADRSRRRERDMSDEMDREAVQRLLGLVSRHLGEFFEGDELALESLGAALEDAEFTADQVQSAVLTLRSLAGSRATAAQAPGDPPGRWSQRVLSEQERGSFSPEAWGYLLDLKRRGSLDAGQFECVLDRLAASGVRPVDVETAHQMAVRVALSSGGAVVEDSLGESDLAH</sequence>
<name>A0A538U1V4_UNCEI</name>
<dbReference type="Pfam" id="PF04361">
    <property type="entry name" value="DUF494"/>
    <property type="match status" value="1"/>
</dbReference>
<dbReference type="AlphaFoldDB" id="A0A538U1V4"/>
<organism evidence="2 3">
    <name type="scientific">Eiseniibacteriota bacterium</name>
    <dbReference type="NCBI Taxonomy" id="2212470"/>
    <lineage>
        <taxon>Bacteria</taxon>
        <taxon>Candidatus Eiseniibacteriota</taxon>
    </lineage>
</organism>
<dbReference type="EMBL" id="VBPA01000258">
    <property type="protein sequence ID" value="TMQ69870.1"/>
    <property type="molecule type" value="Genomic_DNA"/>
</dbReference>
<protein>
    <submittedName>
        <fullName evidence="2">DUF494 domain-containing protein</fullName>
    </submittedName>
</protein>
<feature type="region of interest" description="Disordered" evidence="1">
    <location>
        <begin position="76"/>
        <end position="96"/>
    </location>
</feature>